<dbReference type="PRINTS" id="PR00047">
    <property type="entry name" value="STROIDFINGER"/>
</dbReference>
<feature type="region of interest" description="Disordered" evidence="12">
    <location>
        <begin position="217"/>
        <end position="251"/>
    </location>
</feature>
<dbReference type="InterPro" id="IPR001628">
    <property type="entry name" value="Znf_hrmn_rcpt"/>
</dbReference>
<keyword evidence="9 11" id="KW-0675">Receptor</keyword>
<dbReference type="GO" id="GO:0008270">
    <property type="term" value="F:zinc ion binding"/>
    <property type="evidence" value="ECO:0007669"/>
    <property type="project" value="UniProtKB-KW"/>
</dbReference>
<evidence type="ECO:0000256" key="6">
    <source>
        <dbReference type="ARBA" id="ARBA00023015"/>
    </source>
</evidence>
<evidence type="ECO:0000256" key="10">
    <source>
        <dbReference type="ARBA" id="ARBA00023242"/>
    </source>
</evidence>
<dbReference type="InterPro" id="IPR013088">
    <property type="entry name" value="Znf_NHR/GATA"/>
</dbReference>
<dbReference type="CDD" id="cd06960">
    <property type="entry name" value="NR_DBD_HNF4A"/>
    <property type="match status" value="1"/>
</dbReference>
<keyword evidence="7 11" id="KW-0238">DNA-binding</keyword>
<keyword evidence="10 11" id="KW-0539">Nucleus</keyword>
<dbReference type="GO" id="GO:0005634">
    <property type="term" value="C:nucleus"/>
    <property type="evidence" value="ECO:0007669"/>
    <property type="project" value="UniProtKB-SubCell"/>
</dbReference>
<dbReference type="PANTHER" id="PTHR45680:SF23">
    <property type="entry name" value="NUCLEAR HORMONE RECEPTOR FAMILY"/>
    <property type="match status" value="1"/>
</dbReference>
<dbReference type="Pfam" id="PF00104">
    <property type="entry name" value="Hormone_recep"/>
    <property type="match status" value="1"/>
</dbReference>
<keyword evidence="13" id="KW-0732">Signal</keyword>
<comment type="subcellular location">
    <subcellularLocation>
        <location evidence="1 11">Nucleus</location>
    </subcellularLocation>
</comment>
<feature type="chain" id="PRO_5042173069" evidence="13">
    <location>
        <begin position="18"/>
        <end position="622"/>
    </location>
</feature>
<dbReference type="InterPro" id="IPR000536">
    <property type="entry name" value="Nucl_hrmn_rcpt_lig-bd"/>
</dbReference>
<evidence type="ECO:0000256" key="8">
    <source>
        <dbReference type="ARBA" id="ARBA00023163"/>
    </source>
</evidence>
<dbReference type="InterPro" id="IPR035500">
    <property type="entry name" value="NHR-like_dom_sf"/>
</dbReference>
<dbReference type="SMART" id="SM00430">
    <property type="entry name" value="HOLI"/>
    <property type="match status" value="1"/>
</dbReference>
<feature type="domain" description="NR LBD" evidence="15">
    <location>
        <begin position="370"/>
        <end position="621"/>
    </location>
</feature>
<dbReference type="InterPro" id="IPR046350">
    <property type="entry name" value="Cystatin_sf"/>
</dbReference>
<evidence type="ECO:0000313" key="16">
    <source>
        <dbReference type="EMBL" id="KAI1723651.1"/>
    </source>
</evidence>
<evidence type="ECO:0000256" key="9">
    <source>
        <dbReference type="ARBA" id="ARBA00023170"/>
    </source>
</evidence>
<feature type="signal peptide" evidence="13">
    <location>
        <begin position="1"/>
        <end position="17"/>
    </location>
</feature>
<evidence type="ECO:0000256" key="5">
    <source>
        <dbReference type="ARBA" id="ARBA00022833"/>
    </source>
</evidence>
<sequence>MMLRCTSVLIFIPVLLSASVHEGIVEKEDGGEDLIDLESDHYRKNIEPVLDNVMNKINADANEDNLLILMKVLSATEQSVQGSLYRFNLLFLFYTSTTHPMPSRRKSVCVNSEENNGTSAESSGNSAVRTSWTEIDVVGTICAVCDAPADGHNHFGAEACRACAAFFRRTISRRLKYVCRFDDDCEISASCRSLCRSCRLAKCYKVGMNSRAVRSQHTTAIVRPMPRRVEKLTQDNQSPTPLSDNYQSSSDQKLEIKHQPMSSNSCIANMYQTPDAHMQSSSILPASTSACIDPQVQISMATNDETVIVVSASSPVMSSEIESKMDVSPNKKFLQDIVEIDAQDYFVDVTSLPSTHPILTKMAIGYEGLQRRRDVSFSRARECNGFTSRIFIERQVFDVLQYYKNIRMEIEWVAEMLSTFEGYRTLPNADKVTIFKHYWIHFIVLERCFDTFRVVGPSMTDLRMVFANGDIVDVLHCSYDVKSVSDLDCQEMKTIVSYPWFKRCALEQLLPVKKLQPTEIEMIFCLGIMLWKLPADVQSQLSESTVLFAEQMADVLFVEMAAYYTTQLTSNENQIKRVSELMRLIGVTEKIVLHRKEDIIMSKTFNTFKVDIYLEDIFQSVN</sequence>
<evidence type="ECO:0000256" key="1">
    <source>
        <dbReference type="ARBA" id="ARBA00004123"/>
    </source>
</evidence>
<dbReference type="AlphaFoldDB" id="A0AAD4NCH2"/>
<keyword evidence="17" id="KW-1185">Reference proteome</keyword>
<keyword evidence="3 11" id="KW-0479">Metal-binding</keyword>
<dbReference type="EMBL" id="JAKKPZ010000003">
    <property type="protein sequence ID" value="KAI1723651.1"/>
    <property type="molecule type" value="Genomic_DNA"/>
</dbReference>
<dbReference type="PANTHER" id="PTHR45680">
    <property type="entry name" value="NUCLEAR HORMONE RECEPTOR FAMILY"/>
    <property type="match status" value="1"/>
</dbReference>
<evidence type="ECO:0000256" key="3">
    <source>
        <dbReference type="ARBA" id="ARBA00022723"/>
    </source>
</evidence>
<accession>A0AAD4NCH2</accession>
<proteinExistence type="inferred from homology"/>
<dbReference type="Gene3D" id="1.10.565.10">
    <property type="entry name" value="Retinoid X Receptor"/>
    <property type="match status" value="1"/>
</dbReference>
<evidence type="ECO:0000256" key="11">
    <source>
        <dbReference type="RuleBase" id="RU004334"/>
    </source>
</evidence>
<dbReference type="GO" id="GO:0003700">
    <property type="term" value="F:DNA-binding transcription factor activity"/>
    <property type="evidence" value="ECO:0007669"/>
    <property type="project" value="InterPro"/>
</dbReference>
<dbReference type="SUPFAM" id="SSF48508">
    <property type="entry name" value="Nuclear receptor ligand-binding domain"/>
    <property type="match status" value="1"/>
</dbReference>
<keyword evidence="5 11" id="KW-0862">Zinc</keyword>
<evidence type="ECO:0000256" key="13">
    <source>
        <dbReference type="SAM" id="SignalP"/>
    </source>
</evidence>
<dbReference type="SUPFAM" id="SSF57716">
    <property type="entry name" value="Glucocorticoid receptor-like (DNA-binding domain)"/>
    <property type="match status" value="1"/>
</dbReference>
<dbReference type="Gene3D" id="3.30.50.10">
    <property type="entry name" value="Erythroid Transcription Factor GATA-1, subunit A"/>
    <property type="match status" value="1"/>
</dbReference>
<evidence type="ECO:0000256" key="4">
    <source>
        <dbReference type="ARBA" id="ARBA00022771"/>
    </source>
</evidence>
<dbReference type="InterPro" id="IPR051152">
    <property type="entry name" value="C.elegans_Orphan_NR"/>
</dbReference>
<evidence type="ECO:0000313" key="17">
    <source>
        <dbReference type="Proteomes" id="UP001201812"/>
    </source>
</evidence>
<protein>
    <submittedName>
        <fullName evidence="16">Ligand-binding domain of nuclear hormone receptor domain-containing protein</fullName>
    </submittedName>
</protein>
<evidence type="ECO:0000256" key="2">
    <source>
        <dbReference type="ARBA" id="ARBA00005993"/>
    </source>
</evidence>
<comment type="similarity">
    <text evidence="2 11">Belongs to the nuclear hormone receptor family.</text>
</comment>
<dbReference type="PROSITE" id="PS51843">
    <property type="entry name" value="NR_LBD"/>
    <property type="match status" value="1"/>
</dbReference>
<gene>
    <name evidence="16" type="ORF">DdX_03820</name>
</gene>
<dbReference type="SUPFAM" id="SSF54403">
    <property type="entry name" value="Cystatin/monellin"/>
    <property type="match status" value="1"/>
</dbReference>
<evidence type="ECO:0000256" key="12">
    <source>
        <dbReference type="SAM" id="MobiDB-lite"/>
    </source>
</evidence>
<name>A0AAD4NCH2_9BILA</name>
<feature type="domain" description="Nuclear receptor" evidence="14">
    <location>
        <begin position="139"/>
        <end position="215"/>
    </location>
</feature>
<evidence type="ECO:0000256" key="7">
    <source>
        <dbReference type="ARBA" id="ARBA00023125"/>
    </source>
</evidence>
<evidence type="ECO:0000259" key="15">
    <source>
        <dbReference type="PROSITE" id="PS51843"/>
    </source>
</evidence>
<dbReference type="Gene3D" id="3.10.450.10">
    <property type="match status" value="1"/>
</dbReference>
<reference evidence="16" key="1">
    <citation type="submission" date="2022-01" db="EMBL/GenBank/DDBJ databases">
        <title>Genome Sequence Resource for Two Populations of Ditylenchus destructor, the Migratory Endoparasitic Phytonematode.</title>
        <authorList>
            <person name="Zhang H."/>
            <person name="Lin R."/>
            <person name="Xie B."/>
        </authorList>
    </citation>
    <scope>NUCLEOTIDE SEQUENCE</scope>
    <source>
        <strain evidence="16">BazhouSP</strain>
    </source>
</reference>
<dbReference type="PROSITE" id="PS00031">
    <property type="entry name" value="NUCLEAR_REC_DBD_1"/>
    <property type="match status" value="1"/>
</dbReference>
<dbReference type="Pfam" id="PF00105">
    <property type="entry name" value="zf-C4"/>
    <property type="match status" value="1"/>
</dbReference>
<dbReference type="Proteomes" id="UP001201812">
    <property type="component" value="Unassembled WGS sequence"/>
</dbReference>
<keyword evidence="6 11" id="KW-0805">Transcription regulation</keyword>
<keyword evidence="8 11" id="KW-0804">Transcription</keyword>
<evidence type="ECO:0000259" key="14">
    <source>
        <dbReference type="PROSITE" id="PS51030"/>
    </source>
</evidence>
<comment type="caution">
    <text evidence="16">The sequence shown here is derived from an EMBL/GenBank/DDBJ whole genome shotgun (WGS) entry which is preliminary data.</text>
</comment>
<dbReference type="PROSITE" id="PS51030">
    <property type="entry name" value="NUCLEAR_REC_DBD_2"/>
    <property type="match status" value="1"/>
</dbReference>
<keyword evidence="4 11" id="KW-0863">Zinc-finger</keyword>
<dbReference type="InterPro" id="IPR049636">
    <property type="entry name" value="HNF4-like_DBD"/>
</dbReference>
<feature type="compositionally biased region" description="Polar residues" evidence="12">
    <location>
        <begin position="234"/>
        <end position="251"/>
    </location>
</feature>
<dbReference type="SMART" id="SM00399">
    <property type="entry name" value="ZnF_C4"/>
    <property type="match status" value="1"/>
</dbReference>
<organism evidence="16 17">
    <name type="scientific">Ditylenchus destructor</name>
    <dbReference type="NCBI Taxonomy" id="166010"/>
    <lineage>
        <taxon>Eukaryota</taxon>
        <taxon>Metazoa</taxon>
        <taxon>Ecdysozoa</taxon>
        <taxon>Nematoda</taxon>
        <taxon>Chromadorea</taxon>
        <taxon>Rhabditida</taxon>
        <taxon>Tylenchina</taxon>
        <taxon>Tylenchomorpha</taxon>
        <taxon>Sphaerularioidea</taxon>
        <taxon>Anguinidae</taxon>
        <taxon>Anguininae</taxon>
        <taxon>Ditylenchus</taxon>
    </lineage>
</organism>
<dbReference type="GO" id="GO:0000978">
    <property type="term" value="F:RNA polymerase II cis-regulatory region sequence-specific DNA binding"/>
    <property type="evidence" value="ECO:0007669"/>
    <property type="project" value="InterPro"/>
</dbReference>